<evidence type="ECO:0000313" key="2">
    <source>
        <dbReference type="EMBL" id="GMR36367.1"/>
    </source>
</evidence>
<comment type="caution">
    <text evidence="2">The sequence shown here is derived from an EMBL/GenBank/DDBJ whole genome shotgun (WGS) entry which is preliminary data.</text>
</comment>
<organism evidence="2 3">
    <name type="scientific">Pristionchus mayeri</name>
    <dbReference type="NCBI Taxonomy" id="1317129"/>
    <lineage>
        <taxon>Eukaryota</taxon>
        <taxon>Metazoa</taxon>
        <taxon>Ecdysozoa</taxon>
        <taxon>Nematoda</taxon>
        <taxon>Chromadorea</taxon>
        <taxon>Rhabditida</taxon>
        <taxon>Rhabditina</taxon>
        <taxon>Diplogasteromorpha</taxon>
        <taxon>Diplogasteroidea</taxon>
        <taxon>Neodiplogasteridae</taxon>
        <taxon>Pristionchus</taxon>
    </lineage>
</organism>
<dbReference type="AlphaFoldDB" id="A0AAN4Z8C8"/>
<accession>A0AAN4Z8C8</accession>
<feature type="non-terminal residue" evidence="2">
    <location>
        <position position="1"/>
    </location>
</feature>
<reference evidence="3" key="1">
    <citation type="submission" date="2022-10" db="EMBL/GenBank/DDBJ databases">
        <title>Genome assembly of Pristionchus species.</title>
        <authorList>
            <person name="Yoshida K."/>
            <person name="Sommer R.J."/>
        </authorList>
    </citation>
    <scope>NUCLEOTIDE SEQUENCE [LARGE SCALE GENOMIC DNA]</scope>
    <source>
        <strain evidence="3">RS5460</strain>
    </source>
</reference>
<dbReference type="EMBL" id="BTRK01000002">
    <property type="protein sequence ID" value="GMR36367.1"/>
    <property type="molecule type" value="Genomic_DNA"/>
</dbReference>
<evidence type="ECO:0000256" key="1">
    <source>
        <dbReference type="SAM" id="MobiDB-lite"/>
    </source>
</evidence>
<gene>
    <name evidence="2" type="ORF">PMAYCL1PPCAC_06562</name>
</gene>
<feature type="region of interest" description="Disordered" evidence="1">
    <location>
        <begin position="1"/>
        <end position="26"/>
    </location>
</feature>
<evidence type="ECO:0000313" key="3">
    <source>
        <dbReference type="Proteomes" id="UP001328107"/>
    </source>
</evidence>
<protein>
    <submittedName>
        <fullName evidence="2">Uncharacterized protein</fullName>
    </submittedName>
</protein>
<dbReference type="Proteomes" id="UP001328107">
    <property type="component" value="Unassembled WGS sequence"/>
</dbReference>
<sequence>LQMSFDWSDEEMEEKEEQKDEGKLKGGTLKELTKQYEESTIEIDRLNRVGVEIKRALELRKKMEMCAVREDIGIKLDVKVVAVFDGSMLVYLEVISSLDWTLDGWDLLLTMHPISKPNQVLPCSSSSYRIPPLVPSSSHSIHLLHPSDPSQWPTVIRPSLVKRFSLREKSSYILNIPLPSLLISHLLIFKSISETRKPGQKSSMILPTEFFTKFIKGPLPTGTGSIMNEIVLISTEELSDGNKTRIDIHSPSSSLRQLIISSLECISLISYPQYCPSFSPILPIPSLQSLSALFNSLFPN</sequence>
<name>A0AAN4Z8C8_9BILA</name>
<proteinExistence type="predicted"/>
<keyword evidence="3" id="KW-1185">Reference proteome</keyword>